<dbReference type="InterPro" id="IPR026634">
    <property type="entry name" value="TPST-like"/>
</dbReference>
<dbReference type="InterPro" id="IPR011990">
    <property type="entry name" value="TPR-like_helical_dom_sf"/>
</dbReference>
<dbReference type="Pfam" id="PF13469">
    <property type="entry name" value="Sulfotransfer_3"/>
    <property type="match status" value="1"/>
</dbReference>
<dbReference type="Gene3D" id="1.25.40.10">
    <property type="entry name" value="Tetratricopeptide repeat domain"/>
    <property type="match status" value="2"/>
</dbReference>
<accession>F4QSR5</accession>
<evidence type="ECO:0000256" key="2">
    <source>
        <dbReference type="PROSITE-ProRule" id="PRU00339"/>
    </source>
</evidence>
<name>F4QSR5_9CAUL</name>
<dbReference type="eggNOG" id="COG0457">
    <property type="taxonomic scope" value="Bacteria"/>
</dbReference>
<dbReference type="Proteomes" id="UP000006512">
    <property type="component" value="Unassembled WGS sequence"/>
</dbReference>
<feature type="repeat" description="TPR" evidence="2">
    <location>
        <begin position="39"/>
        <end position="72"/>
    </location>
</feature>
<gene>
    <name evidence="3" type="ORF">ABI_42080</name>
</gene>
<keyword evidence="1" id="KW-0808">Transferase</keyword>
<evidence type="ECO:0000313" key="3">
    <source>
        <dbReference type="EMBL" id="EGF89785.1"/>
    </source>
</evidence>
<dbReference type="Pfam" id="PF13432">
    <property type="entry name" value="TPR_16"/>
    <property type="match status" value="1"/>
</dbReference>
<dbReference type="EMBL" id="GL883080">
    <property type="protein sequence ID" value="EGF89785.1"/>
    <property type="molecule type" value="Genomic_DNA"/>
</dbReference>
<dbReference type="SMART" id="SM00028">
    <property type="entry name" value="TPR"/>
    <property type="match status" value="4"/>
</dbReference>
<dbReference type="InterPro" id="IPR019734">
    <property type="entry name" value="TPR_rpt"/>
</dbReference>
<dbReference type="SUPFAM" id="SSF48452">
    <property type="entry name" value="TPR-like"/>
    <property type="match status" value="1"/>
</dbReference>
<dbReference type="RefSeq" id="WP_006274981.1">
    <property type="nucleotide sequence ID" value="NZ_GL883080.1"/>
</dbReference>
<sequence length="638" mass="71730">MTADRDAQLKAAQMARQQGRNDDALARLAHLQTLYPRFSRLYQEQGHCHVGLGDTASAIAALQEAVRLNPTLPASWDMLEQLYRLTGVPAQAAAAAQTLAQLRSLPPQVVVANSLYADGDLKEAEDVIRDYLDCDADNIGAARMLARILNDDGRLDEAEALLEEVLARAPDYHAARLDYALVLLQSQKPLPARQQAEHLLAHNPDHRDYLKQYAAACVALGDYEPVIALYDRLLSPGGPALPAAEIADLRYWRAHALKITGRYDEALADYHAALAAKLDYGVAWFGLANLKTYRFSDADIMRMRAALQKHDLQDMDRIYLSFALGKALEDRRAYELSWHSYAQGNALRKRTSTYSPEVAEACATRLQQSFTVDFFARRQGWGLAAPSPVPIFVVGLPRSGSTLIEQILASHSSVEGTQELTEIERYAAELFGRDPACHLPVDLAAARRMTPEAAQRLAQRYLDDTHTYRREGRAMFVDKMPNNFWHIGLIHLLMPNAIIVDVRREPMASGFSNFKQLFGGSNQMFSYDLVDIGRHYRTYLDVMAHWDRVLPGRVMHIQYEDLVADLDRQVRRLLAHCGLPYEAGCLAYHATQRSVRTPSSEQVRRPIDPQGTVQWQNYAPWMSPLHDTLGDALTRYRV</sequence>
<dbReference type="OrthoDB" id="9800698at2"/>
<evidence type="ECO:0000256" key="1">
    <source>
        <dbReference type="ARBA" id="ARBA00022679"/>
    </source>
</evidence>
<dbReference type="STRING" id="715226.ABI_42080"/>
<keyword evidence="2" id="KW-0802">TPR repeat</keyword>
<evidence type="ECO:0000313" key="4">
    <source>
        <dbReference type="Proteomes" id="UP000006512"/>
    </source>
</evidence>
<proteinExistence type="predicted"/>
<dbReference type="Pfam" id="PF14559">
    <property type="entry name" value="TPR_19"/>
    <property type="match status" value="1"/>
</dbReference>
<dbReference type="InterPro" id="IPR027417">
    <property type="entry name" value="P-loop_NTPase"/>
</dbReference>
<protein>
    <submittedName>
        <fullName evidence="3">Tetratricopeptide repeat family protein</fullName>
    </submittedName>
</protein>
<dbReference type="Gene3D" id="3.40.50.300">
    <property type="entry name" value="P-loop containing nucleotide triphosphate hydrolases"/>
    <property type="match status" value="1"/>
</dbReference>
<dbReference type="PANTHER" id="PTHR12788:SF10">
    <property type="entry name" value="PROTEIN-TYROSINE SULFOTRANSFERASE"/>
    <property type="match status" value="1"/>
</dbReference>
<dbReference type="PROSITE" id="PS50005">
    <property type="entry name" value="TPR"/>
    <property type="match status" value="1"/>
</dbReference>
<dbReference type="PANTHER" id="PTHR12788">
    <property type="entry name" value="PROTEIN-TYROSINE SULFOTRANSFERASE 2"/>
    <property type="match status" value="1"/>
</dbReference>
<reference evidence="4" key="1">
    <citation type="submission" date="2011-03" db="EMBL/GenBank/DDBJ databases">
        <title>Draft genome sequence of Brevundimonas diminuta.</title>
        <authorList>
            <person name="Brown P.J.B."/>
            <person name="Buechlein A."/>
            <person name="Hemmerich C."/>
            <person name="Brun Y.V."/>
        </authorList>
    </citation>
    <scope>NUCLEOTIDE SEQUENCE [LARGE SCALE GENOMIC DNA]</scope>
    <source>
        <strain evidence="4">C19</strain>
    </source>
</reference>
<organism evidence="3 4">
    <name type="scientific">Asticcacaulis biprosthecium C19</name>
    <dbReference type="NCBI Taxonomy" id="715226"/>
    <lineage>
        <taxon>Bacteria</taxon>
        <taxon>Pseudomonadati</taxon>
        <taxon>Pseudomonadota</taxon>
        <taxon>Alphaproteobacteria</taxon>
        <taxon>Caulobacterales</taxon>
        <taxon>Caulobacteraceae</taxon>
        <taxon>Asticcacaulis</taxon>
    </lineage>
</organism>
<dbReference type="SUPFAM" id="SSF52540">
    <property type="entry name" value="P-loop containing nucleoside triphosphate hydrolases"/>
    <property type="match status" value="1"/>
</dbReference>
<dbReference type="GO" id="GO:0008476">
    <property type="term" value="F:protein-tyrosine sulfotransferase activity"/>
    <property type="evidence" value="ECO:0007669"/>
    <property type="project" value="InterPro"/>
</dbReference>
<keyword evidence="4" id="KW-1185">Reference proteome</keyword>
<dbReference type="HOGENOM" id="CLU_017034_1_0_5"/>
<dbReference type="AlphaFoldDB" id="F4QSR5"/>